<name>A0A5B8RHR4_9ZZZZ</name>
<evidence type="ECO:0000313" key="2">
    <source>
        <dbReference type="EMBL" id="QEA07142.1"/>
    </source>
</evidence>
<evidence type="ECO:0000259" key="1">
    <source>
        <dbReference type="Pfam" id="PF13670"/>
    </source>
</evidence>
<reference evidence="2" key="1">
    <citation type="submission" date="2019-06" db="EMBL/GenBank/DDBJ databases">
        <authorList>
            <person name="Murdoch R.W."/>
            <person name="Fathepure B."/>
        </authorList>
    </citation>
    <scope>NUCLEOTIDE SEQUENCE</scope>
</reference>
<accession>A0A5B8RHR4</accession>
<sequence length="90" mass="10022">MKRGLVLSMVMLGVVAAGAAQAADGCDVPKSEWQSRDTFRQALMDKGWEVKSIRTEDGCYEAYAYDENGDRVEAYFNPKTLEPVRVKGED</sequence>
<dbReference type="AlphaFoldDB" id="A0A5B8RHR4"/>
<protein>
    <recommendedName>
        <fullName evidence="1">PepSY domain-containing protein</fullName>
    </recommendedName>
</protein>
<dbReference type="InterPro" id="IPR025711">
    <property type="entry name" value="PepSY"/>
</dbReference>
<dbReference type="Pfam" id="PF13670">
    <property type="entry name" value="PepSY_2"/>
    <property type="match status" value="1"/>
</dbReference>
<dbReference type="EMBL" id="MN079206">
    <property type="protein sequence ID" value="QEA07142.1"/>
    <property type="molecule type" value="Genomic_DNA"/>
</dbReference>
<organism evidence="2">
    <name type="scientific">uncultured organism</name>
    <dbReference type="NCBI Taxonomy" id="155900"/>
    <lineage>
        <taxon>unclassified sequences</taxon>
        <taxon>environmental samples</taxon>
    </lineage>
</organism>
<proteinExistence type="predicted"/>
<gene>
    <name evidence="2" type="ORF">KBTEX_03487</name>
</gene>
<feature type="domain" description="PepSY" evidence="1">
    <location>
        <begin position="9"/>
        <end position="86"/>
    </location>
</feature>